<keyword evidence="4" id="KW-1185">Reference proteome</keyword>
<dbReference type="RefSeq" id="WP_284249383.1">
    <property type="nucleotide sequence ID" value="NZ_BSUM01000001.1"/>
</dbReference>
<evidence type="ECO:0000256" key="2">
    <source>
        <dbReference type="SAM" id="Phobius"/>
    </source>
</evidence>
<name>A0AA37UHC4_9MICO</name>
<sequence length="394" mass="39717">MSDGPRRDDKEDESRSSDPYGYLSGAGDDAAGYLPSDVARERPLSVPDEDRAAPTSASEASGQPDDGPLEITVGMTRRELRELRARRAERAAAAAAADDGPGGDGVAEVSGADDDARGVRDDEATGESGAKAGEGRDGAWASTWPVPATPAAPTAPSAFGTAGESDAIAGAAGASAANGPWGSPATPASSPESIAPGWHDPAARRRGGRRTLWIVLGVAVVLAAAIAVVLTLVLGGSSDEPEPQPTTTTAQEEATGLAALLPATVVGGVNSEDGSTGVTYTLTEAGLVENPVPPQGATESLTGEYTGGEVPVSLTASSFASTEEALAAATAQADQLGTPVDTGVVFPDDDLGTYWIFNTDGLVTIVWNDGAEGAYTVVSEETADALGFYNGLEF</sequence>
<reference evidence="3" key="1">
    <citation type="journal article" date="2014" name="Int. J. Syst. Evol. Microbiol.">
        <title>Complete genome sequence of Corynebacterium casei LMG S-19264T (=DSM 44701T), isolated from a smear-ripened cheese.</title>
        <authorList>
            <consortium name="US DOE Joint Genome Institute (JGI-PGF)"/>
            <person name="Walter F."/>
            <person name="Albersmeier A."/>
            <person name="Kalinowski J."/>
            <person name="Ruckert C."/>
        </authorList>
    </citation>
    <scope>NUCLEOTIDE SEQUENCE</scope>
    <source>
        <strain evidence="3">NBRC 112290</strain>
    </source>
</reference>
<feature type="compositionally biased region" description="Basic and acidic residues" evidence="1">
    <location>
        <begin position="114"/>
        <end position="123"/>
    </location>
</feature>
<keyword evidence="2" id="KW-0812">Transmembrane</keyword>
<feature type="compositionally biased region" description="Basic and acidic residues" evidence="1">
    <location>
        <begin position="38"/>
        <end position="52"/>
    </location>
</feature>
<organism evidence="3 4">
    <name type="scientific">Litorihabitans aurantiacus</name>
    <dbReference type="NCBI Taxonomy" id="1930061"/>
    <lineage>
        <taxon>Bacteria</taxon>
        <taxon>Bacillati</taxon>
        <taxon>Actinomycetota</taxon>
        <taxon>Actinomycetes</taxon>
        <taxon>Micrococcales</taxon>
        <taxon>Beutenbergiaceae</taxon>
        <taxon>Litorihabitans</taxon>
    </lineage>
</organism>
<dbReference type="EMBL" id="BSUM01000001">
    <property type="protein sequence ID" value="GMA30678.1"/>
    <property type="molecule type" value="Genomic_DNA"/>
</dbReference>
<dbReference type="AlphaFoldDB" id="A0AA37UHC4"/>
<feature type="transmembrane region" description="Helical" evidence="2">
    <location>
        <begin position="212"/>
        <end position="234"/>
    </location>
</feature>
<gene>
    <name evidence="3" type="ORF">GCM10025875_06700</name>
</gene>
<accession>A0AA37UHC4</accession>
<reference evidence="3" key="2">
    <citation type="submission" date="2023-02" db="EMBL/GenBank/DDBJ databases">
        <authorList>
            <person name="Sun Q."/>
            <person name="Mori K."/>
        </authorList>
    </citation>
    <scope>NUCLEOTIDE SEQUENCE</scope>
    <source>
        <strain evidence="3">NBRC 112290</strain>
    </source>
</reference>
<evidence type="ECO:0000256" key="1">
    <source>
        <dbReference type="SAM" id="MobiDB-lite"/>
    </source>
</evidence>
<feature type="compositionally biased region" description="Basic and acidic residues" evidence="1">
    <location>
        <begin position="1"/>
        <end position="16"/>
    </location>
</feature>
<protein>
    <submittedName>
        <fullName evidence="3">Uncharacterized protein</fullName>
    </submittedName>
</protein>
<feature type="compositionally biased region" description="Low complexity" evidence="1">
    <location>
        <begin position="139"/>
        <end position="185"/>
    </location>
</feature>
<evidence type="ECO:0000313" key="3">
    <source>
        <dbReference type="EMBL" id="GMA30678.1"/>
    </source>
</evidence>
<proteinExistence type="predicted"/>
<keyword evidence="2" id="KW-0472">Membrane</keyword>
<feature type="compositionally biased region" description="Basic and acidic residues" evidence="1">
    <location>
        <begin position="76"/>
        <end position="90"/>
    </location>
</feature>
<keyword evidence="2" id="KW-1133">Transmembrane helix</keyword>
<feature type="region of interest" description="Disordered" evidence="1">
    <location>
        <begin position="1"/>
        <end position="202"/>
    </location>
</feature>
<comment type="caution">
    <text evidence="3">The sequence shown here is derived from an EMBL/GenBank/DDBJ whole genome shotgun (WGS) entry which is preliminary data.</text>
</comment>
<dbReference type="Proteomes" id="UP001157161">
    <property type="component" value="Unassembled WGS sequence"/>
</dbReference>
<evidence type="ECO:0000313" key="4">
    <source>
        <dbReference type="Proteomes" id="UP001157161"/>
    </source>
</evidence>